<protein>
    <submittedName>
        <fullName evidence="7">Lst8 protein</fullName>
    </submittedName>
</protein>
<reference evidence="7" key="1">
    <citation type="submission" date="2021-02" db="EMBL/GenBank/DDBJ databases">
        <authorList>
            <person name="Dougan E. K."/>
            <person name="Rhodes N."/>
            <person name="Thang M."/>
            <person name="Chan C."/>
        </authorList>
    </citation>
    <scope>NUCLEOTIDE SEQUENCE</scope>
</reference>
<sequence>MSAPSGVSRGATLPLLKHTAAVSALAVDERAQWLFSASKDNALKVYDLVRQMMQCETHSPTATTSMHFEEAQQRLFTGMQGGQIAVWDTSVLPLTLLCSIPDGSTGSRVNGLDYESSSATLFSASKDLLGVWSVKSAQTGSWGRKIGTIPTANALTGVAWAPSSREILASCGTGAIVAFDVDSCAPSYAWQAHEDEITQICWIDSHRRLLTSSKDRKLRIWDFPAPGREHSPFLSPVLSTAPSISAPSRRHSAQLRSGAVGGPSTEPPRQEPPTNTPKVPASRGYAPTAVAGARGPMPSNDSDDDLTGWDR</sequence>
<dbReference type="GO" id="GO:0000027">
    <property type="term" value="P:ribosomal large subunit assembly"/>
    <property type="evidence" value="ECO:0007669"/>
    <property type="project" value="TreeGrafter"/>
</dbReference>
<keyword evidence="4" id="KW-0539">Nucleus</keyword>
<proteinExistence type="predicted"/>
<feature type="compositionally biased region" description="Acidic residues" evidence="6">
    <location>
        <begin position="301"/>
        <end position="311"/>
    </location>
</feature>
<dbReference type="PANTHER" id="PTHR19848">
    <property type="entry name" value="WD40 REPEAT PROTEIN"/>
    <property type="match status" value="1"/>
</dbReference>
<accession>A0A812LN10</accession>
<dbReference type="PROSITE" id="PS50294">
    <property type="entry name" value="WD_REPEATS_REGION"/>
    <property type="match status" value="2"/>
</dbReference>
<keyword evidence="3" id="KW-0677">Repeat</keyword>
<feature type="repeat" description="WD" evidence="5">
    <location>
        <begin position="15"/>
        <end position="48"/>
    </location>
</feature>
<keyword evidence="8" id="KW-1185">Reference proteome</keyword>
<keyword evidence="2 5" id="KW-0853">WD repeat</keyword>
<dbReference type="InterPro" id="IPR001680">
    <property type="entry name" value="WD40_rpt"/>
</dbReference>
<evidence type="ECO:0000256" key="6">
    <source>
        <dbReference type="SAM" id="MobiDB-lite"/>
    </source>
</evidence>
<evidence type="ECO:0000256" key="5">
    <source>
        <dbReference type="PROSITE-ProRule" id="PRU00221"/>
    </source>
</evidence>
<gene>
    <name evidence="7" type="primary">lst8</name>
    <name evidence="7" type="ORF">SPIL2461_LOCUS4732</name>
</gene>
<feature type="repeat" description="WD" evidence="5">
    <location>
        <begin position="190"/>
        <end position="222"/>
    </location>
</feature>
<dbReference type="Pfam" id="PF00400">
    <property type="entry name" value="WD40"/>
    <property type="match status" value="2"/>
</dbReference>
<evidence type="ECO:0000313" key="7">
    <source>
        <dbReference type="EMBL" id="CAE7249689.1"/>
    </source>
</evidence>
<dbReference type="OrthoDB" id="433341at2759"/>
<dbReference type="Gene3D" id="2.130.10.10">
    <property type="entry name" value="YVTN repeat-like/Quinoprotein amine dehydrogenase"/>
    <property type="match status" value="2"/>
</dbReference>
<comment type="caution">
    <text evidence="7">The sequence shown here is derived from an EMBL/GenBank/DDBJ whole genome shotgun (WGS) entry which is preliminary data.</text>
</comment>
<feature type="region of interest" description="Disordered" evidence="6">
    <location>
        <begin position="242"/>
        <end position="311"/>
    </location>
</feature>
<evidence type="ECO:0000256" key="1">
    <source>
        <dbReference type="ARBA" id="ARBA00004123"/>
    </source>
</evidence>
<evidence type="ECO:0000256" key="3">
    <source>
        <dbReference type="ARBA" id="ARBA00022737"/>
    </source>
</evidence>
<evidence type="ECO:0000256" key="4">
    <source>
        <dbReference type="ARBA" id="ARBA00023242"/>
    </source>
</evidence>
<dbReference type="InterPro" id="IPR036322">
    <property type="entry name" value="WD40_repeat_dom_sf"/>
</dbReference>
<dbReference type="EMBL" id="CAJNIZ010006402">
    <property type="protein sequence ID" value="CAE7249689.1"/>
    <property type="molecule type" value="Genomic_DNA"/>
</dbReference>
<evidence type="ECO:0000313" key="8">
    <source>
        <dbReference type="Proteomes" id="UP000649617"/>
    </source>
</evidence>
<dbReference type="AlphaFoldDB" id="A0A812LN10"/>
<dbReference type="Proteomes" id="UP000649617">
    <property type="component" value="Unassembled WGS sequence"/>
</dbReference>
<dbReference type="SMART" id="SM00320">
    <property type="entry name" value="WD40"/>
    <property type="match status" value="5"/>
</dbReference>
<dbReference type="SUPFAM" id="SSF50978">
    <property type="entry name" value="WD40 repeat-like"/>
    <property type="match status" value="1"/>
</dbReference>
<evidence type="ECO:0000256" key="2">
    <source>
        <dbReference type="ARBA" id="ARBA00022574"/>
    </source>
</evidence>
<organism evidence="7 8">
    <name type="scientific">Symbiodinium pilosum</name>
    <name type="common">Dinoflagellate</name>
    <dbReference type="NCBI Taxonomy" id="2952"/>
    <lineage>
        <taxon>Eukaryota</taxon>
        <taxon>Sar</taxon>
        <taxon>Alveolata</taxon>
        <taxon>Dinophyceae</taxon>
        <taxon>Suessiales</taxon>
        <taxon>Symbiodiniaceae</taxon>
        <taxon>Symbiodinium</taxon>
    </lineage>
</organism>
<dbReference type="GO" id="GO:0005730">
    <property type="term" value="C:nucleolus"/>
    <property type="evidence" value="ECO:0007669"/>
    <property type="project" value="TreeGrafter"/>
</dbReference>
<name>A0A812LN10_SYMPI</name>
<dbReference type="PROSITE" id="PS50082">
    <property type="entry name" value="WD_REPEATS_2"/>
    <property type="match status" value="2"/>
</dbReference>
<dbReference type="InterPro" id="IPR015943">
    <property type="entry name" value="WD40/YVTN_repeat-like_dom_sf"/>
</dbReference>
<dbReference type="PANTHER" id="PTHR19848:SF0">
    <property type="entry name" value="NOTCHLESS PROTEIN HOMOLOG 1"/>
    <property type="match status" value="1"/>
</dbReference>
<comment type="subcellular location">
    <subcellularLocation>
        <location evidence="1">Nucleus</location>
    </subcellularLocation>
</comment>